<dbReference type="InterPro" id="IPR029063">
    <property type="entry name" value="SAM-dependent_MTases_sf"/>
</dbReference>
<dbReference type="SUPFAM" id="SSF53335">
    <property type="entry name" value="S-adenosyl-L-methionine-dependent methyltransferases"/>
    <property type="match status" value="1"/>
</dbReference>
<keyword evidence="3" id="KW-0808">Transferase</keyword>
<name>A0ABS1U3F6_9PROT</name>
<dbReference type="Proteomes" id="UP000660885">
    <property type="component" value="Unassembled WGS sequence"/>
</dbReference>
<organism evidence="3 4">
    <name type="scientific">Belnapia arida</name>
    <dbReference type="NCBI Taxonomy" id="2804533"/>
    <lineage>
        <taxon>Bacteria</taxon>
        <taxon>Pseudomonadati</taxon>
        <taxon>Pseudomonadota</taxon>
        <taxon>Alphaproteobacteria</taxon>
        <taxon>Acetobacterales</taxon>
        <taxon>Roseomonadaceae</taxon>
        <taxon>Belnapia</taxon>
    </lineage>
</organism>
<feature type="domain" description="Methyltransferase type 11" evidence="2">
    <location>
        <begin position="152"/>
        <end position="264"/>
    </location>
</feature>
<gene>
    <name evidence="3" type="ORF">JMJ56_14355</name>
</gene>
<dbReference type="InterPro" id="IPR013216">
    <property type="entry name" value="Methyltransf_11"/>
</dbReference>
<proteinExistence type="predicted"/>
<dbReference type="EMBL" id="JAETWB010000005">
    <property type="protein sequence ID" value="MBL6079197.1"/>
    <property type="molecule type" value="Genomic_DNA"/>
</dbReference>
<sequence>MPSGGRSSASSASGSTAEAAPRLNPLRALARWRRRHRILPLLGDTRLRGEREAGLLRWSVKVLGAEMAQRHYAAGLAGPGAPVPAGPTHLGLASRTCRQADIEHDWLRHWARVLGTPPVYHRKLWEDAFVLQAAWEAGMLSPGRRALGFAVGREALPAILAAHGVEVVATDLDAGDARARDWIETGQHGQAAEALYRPEVLSRAAFDRLVSFRPADMARLPESLRQRGFDLVWSVCAMEHLGSLERGLDFILAAMRCLKPGGLALHTTEFNLDGAGGTVRRGSTVLYQRRHLEGLAARLAAEGHRMLPLDDNQGAGMLDRFIDLAPLLEAEGPPLGPLFPPHLRLSVQGYPVTSAGILIVSGAG</sequence>
<evidence type="ECO:0000313" key="3">
    <source>
        <dbReference type="EMBL" id="MBL6079197.1"/>
    </source>
</evidence>
<comment type="caution">
    <text evidence="3">The sequence shown here is derived from an EMBL/GenBank/DDBJ whole genome shotgun (WGS) entry which is preliminary data.</text>
</comment>
<dbReference type="GO" id="GO:0008168">
    <property type="term" value="F:methyltransferase activity"/>
    <property type="evidence" value="ECO:0007669"/>
    <property type="project" value="UniProtKB-KW"/>
</dbReference>
<feature type="region of interest" description="Disordered" evidence="1">
    <location>
        <begin position="1"/>
        <end position="20"/>
    </location>
</feature>
<reference evidence="3 4" key="1">
    <citation type="submission" date="2021-01" db="EMBL/GenBank/DDBJ databases">
        <title>Belnapia mucosa sp. nov. and Belnapia arida sp. nov., isolated from the Tabernas Desert (Almeria, Spain).</title>
        <authorList>
            <person name="Molina-Menor E."/>
            <person name="Vidal-Verdu A."/>
            <person name="Calonge A."/>
            <person name="Satari L."/>
            <person name="Pereto J."/>
            <person name="Porcar M."/>
        </authorList>
    </citation>
    <scope>NUCLEOTIDE SEQUENCE [LARGE SCALE GENOMIC DNA]</scope>
    <source>
        <strain evidence="3 4">T18</strain>
    </source>
</reference>
<keyword evidence="3" id="KW-0489">Methyltransferase</keyword>
<accession>A0ABS1U3F6</accession>
<dbReference type="Pfam" id="PF08241">
    <property type="entry name" value="Methyltransf_11"/>
    <property type="match status" value="1"/>
</dbReference>
<protein>
    <submittedName>
        <fullName evidence="3">Class I SAM-dependent methyltransferase</fullName>
    </submittedName>
</protein>
<dbReference type="GO" id="GO:0032259">
    <property type="term" value="P:methylation"/>
    <property type="evidence" value="ECO:0007669"/>
    <property type="project" value="UniProtKB-KW"/>
</dbReference>
<dbReference type="Gene3D" id="3.40.50.150">
    <property type="entry name" value="Vaccinia Virus protein VP39"/>
    <property type="match status" value="1"/>
</dbReference>
<evidence type="ECO:0000259" key="2">
    <source>
        <dbReference type="Pfam" id="PF08241"/>
    </source>
</evidence>
<keyword evidence="4" id="KW-1185">Reference proteome</keyword>
<evidence type="ECO:0000313" key="4">
    <source>
        <dbReference type="Proteomes" id="UP000660885"/>
    </source>
</evidence>
<evidence type="ECO:0000256" key="1">
    <source>
        <dbReference type="SAM" id="MobiDB-lite"/>
    </source>
</evidence>